<evidence type="ECO:0000256" key="4">
    <source>
        <dbReference type="ARBA" id="ARBA00022448"/>
    </source>
</evidence>
<dbReference type="NCBIfam" id="NF033870">
    <property type="entry name" value="VOMP_auto_Cterm"/>
    <property type="match status" value="1"/>
</dbReference>
<protein>
    <recommendedName>
        <fullName evidence="15">Trimeric autotransporter adhesin YadA-like C-terminal membrane anchor domain-containing protein</fullName>
    </recommendedName>
</protein>
<feature type="non-terminal residue" evidence="13">
    <location>
        <position position="1"/>
    </location>
</feature>
<keyword evidence="5" id="KW-1134">Transmembrane beta strand</keyword>
<dbReference type="Pfam" id="PF05662">
    <property type="entry name" value="YadA_stalk"/>
    <property type="match status" value="3"/>
</dbReference>
<dbReference type="AlphaFoldDB" id="J0Q0A8"/>
<evidence type="ECO:0000256" key="5">
    <source>
        <dbReference type="ARBA" id="ARBA00022452"/>
    </source>
</evidence>
<dbReference type="GO" id="GO:0009279">
    <property type="term" value="C:cell outer membrane"/>
    <property type="evidence" value="ECO:0007669"/>
    <property type="project" value="UniProtKB-SubCell"/>
</dbReference>
<keyword evidence="14" id="KW-1185">Reference proteome</keyword>
<feature type="domain" description="Trimeric autotransporter adhesin YadA-like stalk" evidence="12">
    <location>
        <begin position="190"/>
        <end position="228"/>
    </location>
</feature>
<dbReference type="Pfam" id="PF03895">
    <property type="entry name" value="YadA_anchor"/>
    <property type="match status" value="1"/>
</dbReference>
<dbReference type="EMBL" id="AIMC01000025">
    <property type="protein sequence ID" value="EJF75939.1"/>
    <property type="molecule type" value="Genomic_DNA"/>
</dbReference>
<dbReference type="Gene3D" id="3.30.1300.30">
    <property type="entry name" value="GSPII I/J protein-like"/>
    <property type="match status" value="1"/>
</dbReference>
<evidence type="ECO:0000256" key="2">
    <source>
        <dbReference type="ARBA" id="ARBA00004442"/>
    </source>
</evidence>
<evidence type="ECO:0000313" key="14">
    <source>
        <dbReference type="Proteomes" id="UP000008748"/>
    </source>
</evidence>
<evidence type="ECO:0000256" key="1">
    <source>
        <dbReference type="ARBA" id="ARBA00004241"/>
    </source>
</evidence>
<dbReference type="PATRIC" id="fig|1094552.3.peg.1329"/>
<gene>
    <name evidence="13" type="ORF">ME7_01190</name>
</gene>
<sequence length="423" mass="45417">APSFKVVSFKEDGSPEEMVYTNVAAAFAGMNTSFTKLHDELTDNIEQNALLWSDADGSFVALHGKGSEKHDSKLSHLVDGDISAGSTEAITGNQLYQLNQTLATYLGGGASYQGGRWTAPNFYIKQFKSDGSFDEASYDNVAGAFEGVNGSMSSINERINTVAENVSSNSLNWNEELGGYDGRHNGADSKITHVADGEISKGSKEVVNGGQLFETNERVSAVEKQVSNIDKQVQDIESTVTNGVVKYDKDDQGNKTNKITLVGVTESDPVLIDNVGDGNIESGSKEAINGGQLHDYTEKQMKIVLDDAKKYTDEHVSDVMKTAVDEAKSYTDMKFETLNYAVEDVRKEARQAAAIGLAVANLSYNDTPGKLSVSFGTGIWRSQSAFAIGAGYTSEDGNIRSNLSVTSARGHWGLSAGVNFTLN</sequence>
<keyword evidence="10" id="KW-0998">Cell outer membrane</keyword>
<dbReference type="RefSeq" id="WP_006590107.1">
    <property type="nucleotide sequence ID" value="NZ_JH725077.1"/>
</dbReference>
<organism evidence="13 14">
    <name type="scientific">Bartonella birtlesii LL-WM9</name>
    <dbReference type="NCBI Taxonomy" id="1094552"/>
    <lineage>
        <taxon>Bacteria</taxon>
        <taxon>Pseudomonadati</taxon>
        <taxon>Pseudomonadota</taxon>
        <taxon>Alphaproteobacteria</taxon>
        <taxon>Hyphomicrobiales</taxon>
        <taxon>Bartonellaceae</taxon>
        <taxon>Bartonella</taxon>
    </lineage>
</organism>
<evidence type="ECO:0000256" key="7">
    <source>
        <dbReference type="ARBA" id="ARBA00022729"/>
    </source>
</evidence>
<dbReference type="Gene3D" id="4.10.80.270">
    <property type="match status" value="1"/>
</dbReference>
<comment type="similarity">
    <text evidence="3">Belongs to the autotransporter-2 (AT-2) (TC 1.B.40) family.</text>
</comment>
<dbReference type="InterPro" id="IPR045584">
    <property type="entry name" value="Pilin-like"/>
</dbReference>
<dbReference type="Gene3D" id="1.20.5.170">
    <property type="match status" value="2"/>
</dbReference>
<evidence type="ECO:0000256" key="3">
    <source>
        <dbReference type="ARBA" id="ARBA00005848"/>
    </source>
</evidence>
<dbReference type="Proteomes" id="UP000008748">
    <property type="component" value="Unassembled WGS sequence"/>
</dbReference>
<keyword evidence="9" id="KW-0472">Membrane</keyword>
<name>J0Q0A8_9HYPH</name>
<keyword evidence="6" id="KW-0812">Transmembrane</keyword>
<evidence type="ECO:0000259" key="12">
    <source>
        <dbReference type="Pfam" id="PF05662"/>
    </source>
</evidence>
<evidence type="ECO:0000256" key="10">
    <source>
        <dbReference type="ARBA" id="ARBA00023237"/>
    </source>
</evidence>
<dbReference type="InterPro" id="IPR008635">
    <property type="entry name" value="Coiled_stalk_dom"/>
</dbReference>
<feature type="domain" description="Trimeric autotransporter adhesin YadA-like stalk" evidence="12">
    <location>
        <begin position="272"/>
        <end position="298"/>
    </location>
</feature>
<dbReference type="HOGENOM" id="CLU_053445_0_0_5"/>
<evidence type="ECO:0000256" key="6">
    <source>
        <dbReference type="ARBA" id="ARBA00022692"/>
    </source>
</evidence>
<keyword evidence="7" id="KW-0732">Signal</keyword>
<evidence type="ECO:0000256" key="8">
    <source>
        <dbReference type="ARBA" id="ARBA00022927"/>
    </source>
</evidence>
<dbReference type="GO" id="GO:0015031">
    <property type="term" value="P:protein transport"/>
    <property type="evidence" value="ECO:0007669"/>
    <property type="project" value="UniProtKB-KW"/>
</dbReference>
<evidence type="ECO:0000259" key="11">
    <source>
        <dbReference type="Pfam" id="PF03895"/>
    </source>
</evidence>
<dbReference type="GO" id="GO:0009986">
    <property type="term" value="C:cell surface"/>
    <property type="evidence" value="ECO:0007669"/>
    <property type="project" value="UniProtKB-SubCell"/>
</dbReference>
<accession>J0Q0A8</accession>
<evidence type="ECO:0000313" key="13">
    <source>
        <dbReference type="EMBL" id="EJF75939.1"/>
    </source>
</evidence>
<dbReference type="Gene3D" id="6.10.250.2030">
    <property type="match status" value="1"/>
</dbReference>
<feature type="domain" description="Trimeric autotransporter adhesin YadA-like stalk" evidence="12">
    <location>
        <begin position="79"/>
        <end position="111"/>
    </location>
</feature>
<evidence type="ECO:0000256" key="9">
    <source>
        <dbReference type="ARBA" id="ARBA00023136"/>
    </source>
</evidence>
<comment type="caution">
    <text evidence="13">The sequence shown here is derived from an EMBL/GenBank/DDBJ whole genome shotgun (WGS) entry which is preliminary data.</text>
</comment>
<reference evidence="13 14" key="1">
    <citation type="submission" date="2012-03" db="EMBL/GenBank/DDBJ databases">
        <title>The Genome Sequence of Bartonella birtlesii LL-WM9.</title>
        <authorList>
            <consortium name="The Broad Institute Genome Sequencing Platform"/>
            <consortium name="The Broad Institute Genome Sequencing Center for Infectious Disease"/>
            <person name="Feldgarden M."/>
            <person name="Kirby J."/>
            <person name="Kosoy M."/>
            <person name="Birtles R."/>
            <person name="Probert W.S."/>
            <person name="Chiaraviglio L."/>
            <person name="Young S.K."/>
            <person name="Zeng Q."/>
            <person name="Gargeya S."/>
            <person name="Fitzgerald M."/>
            <person name="Haas B."/>
            <person name="Abouelleil A."/>
            <person name="Alvarado L."/>
            <person name="Arachchi H.M."/>
            <person name="Berlin A."/>
            <person name="Chapman S.B."/>
            <person name="Gearin G."/>
            <person name="Goldberg J."/>
            <person name="Griggs A."/>
            <person name="Gujja S."/>
            <person name="Hansen M."/>
            <person name="Heiman D."/>
            <person name="Howarth C."/>
            <person name="Larimer J."/>
            <person name="Lui A."/>
            <person name="MacDonald P.J.P."/>
            <person name="McCowen C."/>
            <person name="Montmayeur A."/>
            <person name="Murphy C."/>
            <person name="Neiman D."/>
            <person name="Pearson M."/>
            <person name="Priest M."/>
            <person name="Roberts A."/>
            <person name="Saif S."/>
            <person name="Shea T."/>
            <person name="Sisk P."/>
            <person name="Stolte C."/>
            <person name="Sykes S."/>
            <person name="Wortman J."/>
            <person name="Nusbaum C."/>
            <person name="Birren B."/>
        </authorList>
    </citation>
    <scope>NUCLEOTIDE SEQUENCE [LARGE SCALE GENOMIC DNA]</scope>
    <source>
        <strain evidence="13 14">LL-WM9</strain>
    </source>
</reference>
<evidence type="ECO:0008006" key="15">
    <source>
        <dbReference type="Google" id="ProtNLM"/>
    </source>
</evidence>
<feature type="domain" description="Trimeric autotransporter adhesin YadA-like C-terminal membrane anchor" evidence="11">
    <location>
        <begin position="366"/>
        <end position="421"/>
    </location>
</feature>
<keyword evidence="4" id="KW-0813">Transport</keyword>
<comment type="subcellular location">
    <subcellularLocation>
        <location evidence="2">Cell outer membrane</location>
    </subcellularLocation>
    <subcellularLocation>
        <location evidence="1">Cell surface</location>
    </subcellularLocation>
</comment>
<dbReference type="SUPFAM" id="SSF54523">
    <property type="entry name" value="Pili subunits"/>
    <property type="match status" value="1"/>
</dbReference>
<proteinExistence type="inferred from homology"/>
<dbReference type="InterPro" id="IPR005594">
    <property type="entry name" value="YadA_C"/>
</dbReference>
<keyword evidence="8" id="KW-0653">Protein transport</keyword>